<dbReference type="PANTHER" id="PTHR30106:SF1">
    <property type="entry name" value="UPF0324 MEMBRANE PROTEIN FN0533"/>
    <property type="match status" value="1"/>
</dbReference>
<evidence type="ECO:0000256" key="3">
    <source>
        <dbReference type="ARBA" id="ARBA00022692"/>
    </source>
</evidence>
<dbReference type="OrthoDB" id="2362862at2759"/>
<feature type="transmembrane region" description="Helical" evidence="6">
    <location>
        <begin position="200"/>
        <end position="221"/>
    </location>
</feature>
<evidence type="ECO:0000256" key="5">
    <source>
        <dbReference type="ARBA" id="ARBA00023136"/>
    </source>
</evidence>
<evidence type="ECO:0000256" key="6">
    <source>
        <dbReference type="SAM" id="Phobius"/>
    </source>
</evidence>
<proteinExistence type="predicted"/>
<keyword evidence="2" id="KW-1003">Cell membrane</keyword>
<keyword evidence="8" id="KW-1185">Reference proteome</keyword>
<feature type="transmembrane region" description="Helical" evidence="6">
    <location>
        <begin position="108"/>
        <end position="128"/>
    </location>
</feature>
<sequence>MFLVWLALWSCGKSIPSYFIFGYTSVFFLAMVSKIIAAQTNVKSASLSDSIWAIMLGMIVRNLLPKERYNNGMPAWLKIVHQTEFYIAISLVLLCIDFHILGPLAPKALLVSWIDTPIGFILVSWLGYHYMKIDLEFATITSGATFICGSSAAIALGNSINAVSKTELPIAIISIFTIPSIIALPYIARAFGFSSEVSGAWFGGCVDSTGAVIASATIYGSKEAVDTAAVVKMVQNIIIGPLAVAVALIWAHREERKALRACEDTEKFTTEVASSHSSKETPKKESNWWILWRRFPKFVLGFLATAIFFNTAIPANFRATTNSSAFIIGEWFSTLSFVSIGLGLNLLTLKRDAKLLASLSLLYVVAQMVDILTTLGLSILAFKII</sequence>
<dbReference type="PANTHER" id="PTHR30106">
    <property type="entry name" value="INNER MEMBRANE PROTEIN YEIH-RELATED"/>
    <property type="match status" value="1"/>
</dbReference>
<keyword evidence="4 6" id="KW-1133">Transmembrane helix</keyword>
<keyword evidence="5 6" id="KW-0472">Membrane</keyword>
<organism evidence="7 8">
    <name type="scientific">Basidiobolus meristosporus CBS 931.73</name>
    <dbReference type="NCBI Taxonomy" id="1314790"/>
    <lineage>
        <taxon>Eukaryota</taxon>
        <taxon>Fungi</taxon>
        <taxon>Fungi incertae sedis</taxon>
        <taxon>Zoopagomycota</taxon>
        <taxon>Entomophthoromycotina</taxon>
        <taxon>Basidiobolomycetes</taxon>
        <taxon>Basidiobolales</taxon>
        <taxon>Basidiobolaceae</taxon>
        <taxon>Basidiobolus</taxon>
    </lineage>
</organism>
<name>A0A1Y1XVY7_9FUNG</name>
<comment type="subcellular location">
    <subcellularLocation>
        <location evidence="1">Cell membrane</location>
        <topology evidence="1">Multi-pass membrane protein</topology>
    </subcellularLocation>
</comment>
<evidence type="ECO:0000256" key="4">
    <source>
        <dbReference type="ARBA" id="ARBA00022989"/>
    </source>
</evidence>
<dbReference type="AlphaFoldDB" id="A0A1Y1XVY7"/>
<feature type="transmembrane region" description="Helical" evidence="6">
    <location>
        <begin position="85"/>
        <end position="102"/>
    </location>
</feature>
<evidence type="ECO:0000313" key="7">
    <source>
        <dbReference type="EMBL" id="ORX89911.1"/>
    </source>
</evidence>
<evidence type="ECO:0008006" key="9">
    <source>
        <dbReference type="Google" id="ProtNLM"/>
    </source>
</evidence>
<feature type="transmembrane region" description="Helical" evidence="6">
    <location>
        <begin position="361"/>
        <end position="382"/>
    </location>
</feature>
<dbReference type="Proteomes" id="UP000193498">
    <property type="component" value="Unassembled WGS sequence"/>
</dbReference>
<keyword evidence="3 6" id="KW-0812">Transmembrane</keyword>
<evidence type="ECO:0000313" key="8">
    <source>
        <dbReference type="Proteomes" id="UP000193498"/>
    </source>
</evidence>
<feature type="transmembrane region" description="Helical" evidence="6">
    <location>
        <begin position="135"/>
        <end position="156"/>
    </location>
</feature>
<protein>
    <recommendedName>
        <fullName evidence="9">Sulfate exporter family transporter</fullName>
    </recommendedName>
</protein>
<feature type="transmembrane region" description="Helical" evidence="6">
    <location>
        <begin position="18"/>
        <end position="38"/>
    </location>
</feature>
<dbReference type="GO" id="GO:0005886">
    <property type="term" value="C:plasma membrane"/>
    <property type="evidence" value="ECO:0007669"/>
    <property type="project" value="UniProtKB-SubCell"/>
</dbReference>
<accession>A0A1Y1XVY7</accession>
<feature type="transmembrane region" description="Helical" evidence="6">
    <location>
        <begin position="168"/>
        <end position="188"/>
    </location>
</feature>
<feature type="transmembrane region" description="Helical" evidence="6">
    <location>
        <begin position="331"/>
        <end position="349"/>
    </location>
</feature>
<feature type="transmembrane region" description="Helical" evidence="6">
    <location>
        <begin position="233"/>
        <end position="251"/>
    </location>
</feature>
<dbReference type="EMBL" id="MCFE01000414">
    <property type="protein sequence ID" value="ORX89911.1"/>
    <property type="molecule type" value="Genomic_DNA"/>
</dbReference>
<dbReference type="InParanoid" id="A0A1Y1XVY7"/>
<reference evidence="7 8" key="1">
    <citation type="submission" date="2016-07" db="EMBL/GenBank/DDBJ databases">
        <title>Pervasive Adenine N6-methylation of Active Genes in Fungi.</title>
        <authorList>
            <consortium name="DOE Joint Genome Institute"/>
            <person name="Mondo S.J."/>
            <person name="Dannebaum R.O."/>
            <person name="Kuo R.C."/>
            <person name="Labutti K."/>
            <person name="Haridas S."/>
            <person name="Kuo A."/>
            <person name="Salamov A."/>
            <person name="Ahrendt S.R."/>
            <person name="Lipzen A."/>
            <person name="Sullivan W."/>
            <person name="Andreopoulos W.B."/>
            <person name="Clum A."/>
            <person name="Lindquist E."/>
            <person name="Daum C."/>
            <person name="Ramamoorthy G.K."/>
            <person name="Gryganskyi A."/>
            <person name="Culley D."/>
            <person name="Magnuson J.K."/>
            <person name="James T.Y."/>
            <person name="O'Malley M.A."/>
            <person name="Stajich J.E."/>
            <person name="Spatafora J.W."/>
            <person name="Visel A."/>
            <person name="Grigoriev I.V."/>
        </authorList>
    </citation>
    <scope>NUCLEOTIDE SEQUENCE [LARGE SCALE GENOMIC DNA]</scope>
    <source>
        <strain evidence="7 8">CBS 931.73</strain>
    </source>
</reference>
<dbReference type="Pfam" id="PF03601">
    <property type="entry name" value="Cons_hypoth698"/>
    <property type="match status" value="1"/>
</dbReference>
<gene>
    <name evidence="7" type="ORF">K493DRAFT_232096</name>
</gene>
<evidence type="ECO:0000256" key="1">
    <source>
        <dbReference type="ARBA" id="ARBA00004651"/>
    </source>
</evidence>
<dbReference type="InterPro" id="IPR018383">
    <property type="entry name" value="UPF0324_pro"/>
</dbReference>
<feature type="transmembrane region" description="Helical" evidence="6">
    <location>
        <begin position="298"/>
        <end position="319"/>
    </location>
</feature>
<comment type="caution">
    <text evidence="7">The sequence shown here is derived from an EMBL/GenBank/DDBJ whole genome shotgun (WGS) entry which is preliminary data.</text>
</comment>
<evidence type="ECO:0000256" key="2">
    <source>
        <dbReference type="ARBA" id="ARBA00022475"/>
    </source>
</evidence>